<feature type="region of interest" description="Disordered" evidence="1">
    <location>
        <begin position="29"/>
        <end position="149"/>
    </location>
</feature>
<feature type="region of interest" description="Disordered" evidence="1">
    <location>
        <begin position="202"/>
        <end position="418"/>
    </location>
</feature>
<feature type="compositionally biased region" description="Low complexity" evidence="1">
    <location>
        <begin position="845"/>
        <end position="857"/>
    </location>
</feature>
<feature type="compositionally biased region" description="Low complexity" evidence="1">
    <location>
        <begin position="741"/>
        <end position="765"/>
    </location>
</feature>
<keyword evidence="3" id="KW-1185">Reference proteome</keyword>
<feature type="compositionally biased region" description="Low complexity" evidence="1">
    <location>
        <begin position="43"/>
        <end position="61"/>
    </location>
</feature>
<feature type="compositionally biased region" description="Polar residues" evidence="1">
    <location>
        <begin position="549"/>
        <end position="567"/>
    </location>
</feature>
<name>A0A4V2K6W8_9APHY</name>
<feature type="compositionally biased region" description="Polar residues" evidence="1">
    <location>
        <begin position="97"/>
        <end position="116"/>
    </location>
</feature>
<feature type="region of interest" description="Disordered" evidence="1">
    <location>
        <begin position="549"/>
        <end position="705"/>
    </location>
</feature>
<feature type="compositionally biased region" description="Low complexity" evidence="1">
    <location>
        <begin position="598"/>
        <end position="646"/>
    </location>
</feature>
<feature type="compositionally biased region" description="Low complexity" evidence="1">
    <location>
        <begin position="117"/>
        <end position="149"/>
    </location>
</feature>
<feature type="compositionally biased region" description="Pro residues" evidence="1">
    <location>
        <begin position="265"/>
        <end position="281"/>
    </location>
</feature>
<reference evidence="2 3" key="1">
    <citation type="submission" date="2019-01" db="EMBL/GenBank/DDBJ databases">
        <title>Draft genome sequences of three monokaryotic isolates of the white-rot basidiomycete fungus Dichomitus squalens.</title>
        <authorList>
            <consortium name="DOE Joint Genome Institute"/>
            <person name="Lopez S.C."/>
            <person name="Andreopoulos B."/>
            <person name="Pangilinan J."/>
            <person name="Lipzen A."/>
            <person name="Riley R."/>
            <person name="Ahrendt S."/>
            <person name="Ng V."/>
            <person name="Barry K."/>
            <person name="Daum C."/>
            <person name="Grigoriev I.V."/>
            <person name="Hilden K.S."/>
            <person name="Makela M.R."/>
            <person name="de Vries R.P."/>
        </authorList>
    </citation>
    <scope>NUCLEOTIDE SEQUENCE [LARGE SCALE GENOMIC DNA]</scope>
    <source>
        <strain evidence="2 3">CBS 464.89</strain>
    </source>
</reference>
<feature type="compositionally biased region" description="Low complexity" evidence="1">
    <location>
        <begin position="322"/>
        <end position="334"/>
    </location>
</feature>
<organism evidence="2 3">
    <name type="scientific">Dichomitus squalens</name>
    <dbReference type="NCBI Taxonomy" id="114155"/>
    <lineage>
        <taxon>Eukaryota</taxon>
        <taxon>Fungi</taxon>
        <taxon>Dikarya</taxon>
        <taxon>Basidiomycota</taxon>
        <taxon>Agaricomycotina</taxon>
        <taxon>Agaricomycetes</taxon>
        <taxon>Polyporales</taxon>
        <taxon>Polyporaceae</taxon>
        <taxon>Dichomitus</taxon>
    </lineage>
</organism>
<proteinExistence type="predicted"/>
<feature type="region of interest" description="Disordered" evidence="1">
    <location>
        <begin position="727"/>
        <end position="857"/>
    </location>
</feature>
<feature type="compositionally biased region" description="Polar residues" evidence="1">
    <location>
        <begin position="668"/>
        <end position="681"/>
    </location>
</feature>
<evidence type="ECO:0000313" key="3">
    <source>
        <dbReference type="Proteomes" id="UP000292082"/>
    </source>
</evidence>
<dbReference type="Proteomes" id="UP000292082">
    <property type="component" value="Unassembled WGS sequence"/>
</dbReference>
<feature type="compositionally biased region" description="Polar residues" evidence="1">
    <location>
        <begin position="586"/>
        <end position="597"/>
    </location>
</feature>
<feature type="compositionally biased region" description="Basic and acidic residues" evidence="1">
    <location>
        <begin position="568"/>
        <end position="579"/>
    </location>
</feature>
<feature type="compositionally biased region" description="Low complexity" evidence="1">
    <location>
        <begin position="690"/>
        <end position="702"/>
    </location>
</feature>
<dbReference type="EMBL" id="ML145204">
    <property type="protein sequence ID" value="TBU53823.1"/>
    <property type="molecule type" value="Genomic_DNA"/>
</dbReference>
<accession>A0A4V2K6W8</accession>
<gene>
    <name evidence="2" type="ORF">BD310DRAFT_129105</name>
</gene>
<feature type="compositionally biased region" description="Polar residues" evidence="1">
    <location>
        <begin position="781"/>
        <end position="791"/>
    </location>
</feature>
<dbReference type="STRING" id="114155.A0A4V2K6W8"/>
<feature type="compositionally biased region" description="Low complexity" evidence="1">
    <location>
        <begin position="282"/>
        <end position="296"/>
    </location>
</feature>
<evidence type="ECO:0000313" key="2">
    <source>
        <dbReference type="EMBL" id="TBU53823.1"/>
    </source>
</evidence>
<evidence type="ECO:0000256" key="1">
    <source>
        <dbReference type="SAM" id="MobiDB-lite"/>
    </source>
</evidence>
<feature type="compositionally biased region" description="Low complexity" evidence="1">
    <location>
        <begin position="818"/>
        <end position="831"/>
    </location>
</feature>
<protein>
    <submittedName>
        <fullName evidence="2">Uncharacterized protein</fullName>
    </submittedName>
</protein>
<dbReference type="AlphaFoldDB" id="A0A4V2K6W8"/>
<feature type="compositionally biased region" description="Pro residues" evidence="1">
    <location>
        <begin position="62"/>
        <end position="76"/>
    </location>
</feature>
<feature type="compositionally biased region" description="Polar residues" evidence="1">
    <location>
        <begin position="342"/>
        <end position="358"/>
    </location>
</feature>
<sequence>MALTSTTETRVRDKRAAVPILLEAFPAPPSFIPPSPLHSNNASSSFPRSPSPRLSPSNSPLSNPPSGPLPPIPGPSPITEHETLMFISATRSRRTSKMSLASVSTYSQRDSITSADGSSLPSLSPSTSGTPYDSSRSIRSYSSSSSLSVPFSRHIERSPVIQPRIAEEDAADLTRLSLDEIAMHSPLPEHLSDDEKVLDIGISRRVSRYDPRDSITSVDMSDVPPLRGEDKDARVTVPPPPQVSPPTHTRSLSRSIRHSSDKALPPLPPPPLTQPPPPPSNTPSESTSRSQSQSLSHARRPSSPDITEILASTPRPRRKSSHGSGLRSRSTSRSAHSAPVSRRTSAVSGSYHRTSVPNVPSLPRGRRESSRPESPSELAYEQTAMVPASREPWDNEDPFVTDYGVPVDETGTPYDILDGDEEARLDRELDGDGSDSDSSLDLHTPLPQLMVRDGLLSPNSKLVAASRNTTPLPGNRPGSCVSLASTVGSMMTKNGLFKDERDTIKRRVRHRDGKMLRGGIGLTTGLGWSDSEDEDAPAPLIRQISTGNLKKRVSTASSRSLNSVTRSYSEHISENRMDEFGMLPKSTRSSAPPTSWPRSRLTSGLDRRTSTSSSLSSASSKSALSRPFSRTSTSSHLSGLGSSPSRHGLDAGAKSLGHIREGDEFGFNTPSTSSSTASLVTPITPADTPSLGRTSLGSLSSKTTRKLLNHTGTSDLTSRDGIHHSSALSARTLNVPRPLRLPQSQSSLRTPSSETSSLRTSLSFSAGHSSAPSLRRMPSQVLRQPQATPRSASMAKSAPPQDGVAFPSQSPVKTGLMARSSSSSSASSSARLKPRTGTGMVYRSTPTTPTTPGTPVMPTPAVRASLLRMPSTTSLRSVQGVGIAI</sequence>